<dbReference type="AlphaFoldDB" id="A0A6G7YDL2"/>
<protein>
    <submittedName>
        <fullName evidence="3">N-acetyltransferase</fullName>
    </submittedName>
</protein>
<accession>A0A6G7YDL2</accession>
<dbReference type="InterPro" id="IPR045057">
    <property type="entry name" value="Gcn5-rel_NAT"/>
</dbReference>
<sequence length="96" mass="10486">MTQTPETTLRDNPEAGRFEILVGDDVAGFAQYSTSDGVATMPHTVIEDGHDGQGLGSKLARFALDSARDQGLKVKPECTFIKGYIERHEEYADLVV</sequence>
<dbReference type="Proteomes" id="UP000502035">
    <property type="component" value="Chromosome"/>
</dbReference>
<dbReference type="InterPro" id="IPR031165">
    <property type="entry name" value="GNAT_YJDJ"/>
</dbReference>
<dbReference type="PANTHER" id="PTHR31435">
    <property type="entry name" value="PROTEIN NATD1"/>
    <property type="match status" value="1"/>
</dbReference>
<dbReference type="PANTHER" id="PTHR31435:SF10">
    <property type="entry name" value="BSR4717 PROTEIN"/>
    <property type="match status" value="1"/>
</dbReference>
<proteinExistence type="predicted"/>
<keyword evidence="4" id="KW-1185">Reference proteome</keyword>
<dbReference type="GO" id="GO:0016747">
    <property type="term" value="F:acyltransferase activity, transferring groups other than amino-acyl groups"/>
    <property type="evidence" value="ECO:0007669"/>
    <property type="project" value="InterPro"/>
</dbReference>
<dbReference type="SUPFAM" id="SSF55729">
    <property type="entry name" value="Acyl-CoA N-acyltransferases (Nat)"/>
    <property type="match status" value="1"/>
</dbReference>
<evidence type="ECO:0000259" key="1">
    <source>
        <dbReference type="PROSITE" id="PS51186"/>
    </source>
</evidence>
<evidence type="ECO:0000313" key="4">
    <source>
        <dbReference type="Proteomes" id="UP000502035"/>
    </source>
</evidence>
<name>A0A6G7YDL2_9ACTN</name>
<evidence type="ECO:0000259" key="2">
    <source>
        <dbReference type="PROSITE" id="PS51729"/>
    </source>
</evidence>
<reference evidence="3 4" key="1">
    <citation type="submission" date="2020-03" db="EMBL/GenBank/DDBJ databases">
        <title>Nocardioides sp. nov., isolated from fish.</title>
        <authorList>
            <person name="Hyun D.-W."/>
            <person name="Bae J.-W."/>
        </authorList>
    </citation>
    <scope>NUCLEOTIDE SEQUENCE [LARGE SCALE GENOMIC DNA]</scope>
    <source>
        <strain evidence="3 4">HDW12A</strain>
    </source>
</reference>
<dbReference type="InterPro" id="IPR016181">
    <property type="entry name" value="Acyl_CoA_acyltransferase"/>
</dbReference>
<dbReference type="PROSITE" id="PS51729">
    <property type="entry name" value="GNAT_YJDJ"/>
    <property type="match status" value="1"/>
</dbReference>
<feature type="domain" description="N-acetyltransferase" evidence="1">
    <location>
        <begin position="1"/>
        <end position="96"/>
    </location>
</feature>
<dbReference type="Pfam" id="PF14542">
    <property type="entry name" value="Acetyltransf_CG"/>
    <property type="match status" value="1"/>
</dbReference>
<keyword evidence="3" id="KW-0808">Transferase</keyword>
<dbReference type="CDD" id="cd04301">
    <property type="entry name" value="NAT_SF"/>
    <property type="match status" value="1"/>
</dbReference>
<dbReference type="KEGG" id="npi:G7071_05010"/>
<evidence type="ECO:0000313" key="3">
    <source>
        <dbReference type="EMBL" id="QIK74883.1"/>
    </source>
</evidence>
<dbReference type="InterPro" id="IPR000182">
    <property type="entry name" value="GNAT_dom"/>
</dbReference>
<organism evidence="3 4">
    <name type="scientific">Nocardioides piscis</name>
    <dbReference type="NCBI Taxonomy" id="2714938"/>
    <lineage>
        <taxon>Bacteria</taxon>
        <taxon>Bacillati</taxon>
        <taxon>Actinomycetota</taxon>
        <taxon>Actinomycetes</taxon>
        <taxon>Propionibacteriales</taxon>
        <taxon>Nocardioidaceae</taxon>
        <taxon>Nocardioides</taxon>
    </lineage>
</organism>
<dbReference type="RefSeq" id="WP_166315671.1">
    <property type="nucleotide sequence ID" value="NZ_CP049866.1"/>
</dbReference>
<dbReference type="EMBL" id="CP049866">
    <property type="protein sequence ID" value="QIK74883.1"/>
    <property type="molecule type" value="Genomic_DNA"/>
</dbReference>
<feature type="domain" description="N-acetyltransferase" evidence="2">
    <location>
        <begin position="10"/>
        <end position="96"/>
    </location>
</feature>
<gene>
    <name evidence="3" type="ORF">G7071_05010</name>
</gene>
<dbReference type="Gene3D" id="3.40.630.30">
    <property type="match status" value="1"/>
</dbReference>
<dbReference type="PROSITE" id="PS51186">
    <property type="entry name" value="GNAT"/>
    <property type="match status" value="1"/>
</dbReference>